<evidence type="ECO:0000256" key="8">
    <source>
        <dbReference type="ARBA" id="ARBA00022832"/>
    </source>
</evidence>
<evidence type="ECO:0000256" key="2">
    <source>
        <dbReference type="ARBA" id="ARBA00005194"/>
    </source>
</evidence>
<dbReference type="GO" id="GO:0005740">
    <property type="term" value="C:mitochondrial envelope"/>
    <property type="evidence" value="ECO:0007669"/>
    <property type="project" value="Ensembl"/>
</dbReference>
<dbReference type="GO" id="GO:0005759">
    <property type="term" value="C:mitochondrial matrix"/>
    <property type="evidence" value="ECO:0007669"/>
    <property type="project" value="UniProtKB-SubCell"/>
</dbReference>
<keyword evidence="7" id="KW-0597">Phosphoprotein</keyword>
<dbReference type="GO" id="GO:0048038">
    <property type="term" value="F:quinone binding"/>
    <property type="evidence" value="ECO:0007669"/>
    <property type="project" value="TreeGrafter"/>
</dbReference>
<evidence type="ECO:0000256" key="15">
    <source>
        <dbReference type="ARBA" id="ARBA00037929"/>
    </source>
</evidence>
<comment type="catalytic activity">
    <reaction evidence="18">
        <text>17beta-hydroxy-5alpha-androstan-3-one + NAD(+) = 5alpha-androstan-3,17-dione + NADH + H(+)</text>
        <dbReference type="Rhea" id="RHEA:41992"/>
        <dbReference type="ChEBI" id="CHEBI:15378"/>
        <dbReference type="ChEBI" id="CHEBI:15994"/>
        <dbReference type="ChEBI" id="CHEBI:16330"/>
        <dbReference type="ChEBI" id="CHEBI:57540"/>
        <dbReference type="ChEBI" id="CHEBI:57945"/>
    </reaction>
    <physiologicalReaction direction="left-to-right" evidence="18">
        <dbReference type="Rhea" id="RHEA:41993"/>
    </physiologicalReaction>
</comment>
<evidence type="ECO:0000256" key="25">
    <source>
        <dbReference type="ARBA" id="ARBA00081936"/>
    </source>
</evidence>
<comment type="pathway">
    <text evidence="3">Lipid metabolism; mitochondrial fatty acid beta-oxidation.</text>
</comment>
<dbReference type="GO" id="GO:0008209">
    <property type="term" value="P:androgen metabolic process"/>
    <property type="evidence" value="ECO:0007669"/>
    <property type="project" value="Ensembl"/>
</dbReference>
<comment type="subcellular location">
    <subcellularLocation>
        <location evidence="1">Mitochondrion matrix</location>
    </subcellularLocation>
</comment>
<evidence type="ECO:0000313" key="32">
    <source>
        <dbReference type="Proteomes" id="UP000694390"/>
    </source>
</evidence>
<evidence type="ECO:0000256" key="20">
    <source>
        <dbReference type="ARBA" id="ARBA00065174"/>
    </source>
</evidence>
<keyword evidence="8" id="KW-0276">Fatty acid metabolism</keyword>
<dbReference type="EC" id="1.1.1.n12" evidence="5"/>
<keyword evidence="13" id="KW-0275">Fatty acid biosynthesis</keyword>
<accession>A0A8C4YC36</accession>
<reference evidence="31" key="1">
    <citation type="submission" date="2025-08" db="UniProtKB">
        <authorList>
            <consortium name="Ensembl"/>
        </authorList>
    </citation>
    <scope>IDENTIFICATION</scope>
</reference>
<comment type="catalytic activity">
    <reaction evidence="16">
        <text>17beta-estradiol + NAD(+) = estrone + NADH + H(+)</text>
        <dbReference type="Rhea" id="RHEA:24612"/>
        <dbReference type="ChEBI" id="CHEBI:15378"/>
        <dbReference type="ChEBI" id="CHEBI:16469"/>
        <dbReference type="ChEBI" id="CHEBI:17263"/>
        <dbReference type="ChEBI" id="CHEBI:57540"/>
        <dbReference type="ChEBI" id="CHEBI:57945"/>
        <dbReference type="EC" id="1.1.1.62"/>
    </reaction>
    <physiologicalReaction direction="left-to-right" evidence="16">
        <dbReference type="Rhea" id="RHEA:24613"/>
    </physiologicalReaction>
    <physiologicalReaction direction="right-to-left" evidence="16">
        <dbReference type="Rhea" id="RHEA:24614"/>
    </physiologicalReaction>
</comment>
<reference evidence="31" key="2">
    <citation type="submission" date="2025-09" db="UniProtKB">
        <authorList>
            <consortium name="Ensembl"/>
        </authorList>
    </citation>
    <scope>IDENTIFICATION</scope>
</reference>
<evidence type="ECO:0000313" key="31">
    <source>
        <dbReference type="Ensembl" id="ENSGEVP00005023103.1"/>
    </source>
</evidence>
<evidence type="ECO:0000256" key="24">
    <source>
        <dbReference type="ARBA" id="ARBA00081419"/>
    </source>
</evidence>
<comment type="catalytic activity">
    <reaction evidence="19">
        <text>a (3R)-3-hydroxyacyl-CoA + NAD(+) = a 3-oxoacyl-CoA + NADH + H(+)</text>
        <dbReference type="Rhea" id="RHEA:32711"/>
        <dbReference type="ChEBI" id="CHEBI:15378"/>
        <dbReference type="ChEBI" id="CHEBI:57319"/>
        <dbReference type="ChEBI" id="CHEBI:57540"/>
        <dbReference type="ChEBI" id="CHEBI:57945"/>
        <dbReference type="ChEBI" id="CHEBI:90726"/>
        <dbReference type="EC" id="1.1.1.n12"/>
    </reaction>
    <physiologicalReaction direction="left-to-right" evidence="19">
        <dbReference type="Rhea" id="RHEA:32712"/>
    </physiologicalReaction>
</comment>
<keyword evidence="9" id="KW-0560">Oxidoreductase</keyword>
<proteinExistence type="inferred from homology"/>
<dbReference type="InterPro" id="IPR002347">
    <property type="entry name" value="SDR_fam"/>
</dbReference>
<keyword evidence="12" id="KW-0496">Mitochondrion</keyword>
<dbReference type="PROSITE" id="PS00061">
    <property type="entry name" value="ADH_SHORT"/>
    <property type="match status" value="1"/>
</dbReference>
<keyword evidence="11" id="KW-0443">Lipid metabolism</keyword>
<dbReference type="Ensembl" id="ENSGEVT00005024298.1">
    <property type="protein sequence ID" value="ENSGEVP00005023103.1"/>
    <property type="gene ID" value="ENSGEVG00005016420.1"/>
</dbReference>
<keyword evidence="32" id="KW-1185">Reference proteome</keyword>
<dbReference type="AlphaFoldDB" id="A0A8C4YC36"/>
<evidence type="ECO:0000256" key="19">
    <source>
        <dbReference type="ARBA" id="ARBA00052680"/>
    </source>
</evidence>
<dbReference type="GO" id="GO:0005886">
    <property type="term" value="C:plasma membrane"/>
    <property type="evidence" value="ECO:0007669"/>
    <property type="project" value="Ensembl"/>
</dbReference>
<evidence type="ECO:0000259" key="30">
    <source>
        <dbReference type="SMART" id="SM00822"/>
    </source>
</evidence>
<dbReference type="InterPro" id="IPR020904">
    <property type="entry name" value="Sc_DH/Rdtase_CS"/>
</dbReference>
<dbReference type="EC" id="1.1.1.239" evidence="21"/>
<evidence type="ECO:0000256" key="27">
    <source>
        <dbReference type="ARBA" id="ARBA00083258"/>
    </source>
</evidence>
<dbReference type="GO" id="GO:0006703">
    <property type="term" value="P:estrogen biosynthetic process"/>
    <property type="evidence" value="ECO:0007669"/>
    <property type="project" value="Ensembl"/>
</dbReference>
<evidence type="ECO:0000256" key="10">
    <source>
        <dbReference type="ARBA" id="ARBA00023027"/>
    </source>
</evidence>
<evidence type="ECO:0000256" key="6">
    <source>
        <dbReference type="ARBA" id="ARBA00022516"/>
    </source>
</evidence>
<evidence type="ECO:0000256" key="11">
    <source>
        <dbReference type="ARBA" id="ARBA00023098"/>
    </source>
</evidence>
<dbReference type="GO" id="GO:0004303">
    <property type="term" value="F:estradiol 17-beta-dehydrogenase [NAD(P)+] activity"/>
    <property type="evidence" value="ECO:0007669"/>
    <property type="project" value="UniProtKB-EC"/>
</dbReference>
<sequence>MAAPLRLRATLALVTGGGSGIGRAICTRLAEEGALVAVADQNEAGAAETVRGLPRGESGREHEAFGVDVSSAQSVGELMARIQARFSTPPRVCVSCAGITMDEFLLKQTEAAFDKVLQVNLKGTFLVTQAVARGLVESGAPGGSIINMGSIVGKVGNLGQVSYAASKAGVEGLTKTAAKELARFGIRCNVVLPGFIATPMTDKMPPKVLQKVTPEGLGPITPRPLPSENLPCITLSPTAPSASYLPPPGLHNPSLPHIPLSHNSPDPYSPQPHSPPLPRYPQAQPYSPTTLAPTGPCVPYLPQFPPPHQAQQSLCTPYSCPVPPLLHNLGDGGYWGCELPQSSALDRAIWGYELPRSGAWGEGALSPLRHPAHNPILPP</sequence>
<comment type="catalytic activity">
    <reaction evidence="17">
        <text>testosterone + NAD(+) = androst-4-ene-3,17-dione + NADH + H(+)</text>
        <dbReference type="Rhea" id="RHEA:14929"/>
        <dbReference type="ChEBI" id="CHEBI:15378"/>
        <dbReference type="ChEBI" id="CHEBI:16422"/>
        <dbReference type="ChEBI" id="CHEBI:17347"/>
        <dbReference type="ChEBI" id="CHEBI:57540"/>
        <dbReference type="ChEBI" id="CHEBI:57945"/>
        <dbReference type="EC" id="1.1.1.239"/>
    </reaction>
    <physiologicalReaction direction="left-to-right" evidence="17">
        <dbReference type="Rhea" id="RHEA:14930"/>
    </physiologicalReaction>
</comment>
<dbReference type="GO" id="GO:0051290">
    <property type="term" value="P:protein heterotetramerization"/>
    <property type="evidence" value="ECO:0007669"/>
    <property type="project" value="Ensembl"/>
</dbReference>
<dbReference type="SMART" id="SM00822">
    <property type="entry name" value="PKS_KR"/>
    <property type="match status" value="1"/>
</dbReference>
<dbReference type="GO" id="GO:0047035">
    <property type="term" value="F:testosterone dehydrogenase (NAD+) activity"/>
    <property type="evidence" value="ECO:0007669"/>
    <property type="project" value="UniProtKB-EC"/>
</dbReference>
<evidence type="ECO:0000256" key="17">
    <source>
        <dbReference type="ARBA" id="ARBA00050232"/>
    </source>
</evidence>
<evidence type="ECO:0000256" key="4">
    <source>
        <dbReference type="ARBA" id="ARBA00006484"/>
    </source>
</evidence>
<dbReference type="PANTHER" id="PTHR42760:SF83">
    <property type="entry name" value="(3R)-3-HYDROXYACYL-COA DEHYDROGENASE"/>
    <property type="match status" value="1"/>
</dbReference>
<feature type="region of interest" description="Disordered" evidence="29">
    <location>
        <begin position="210"/>
        <end position="288"/>
    </location>
</feature>
<evidence type="ECO:0000256" key="28">
    <source>
        <dbReference type="RuleBase" id="RU000363"/>
    </source>
</evidence>
<dbReference type="GO" id="GO:0006633">
    <property type="term" value="P:fatty acid biosynthetic process"/>
    <property type="evidence" value="ECO:0007669"/>
    <property type="project" value="UniProtKB-KW"/>
</dbReference>
<keyword evidence="6" id="KW-0444">Lipid biosynthesis</keyword>
<evidence type="ECO:0000256" key="9">
    <source>
        <dbReference type="ARBA" id="ARBA00023002"/>
    </source>
</evidence>
<evidence type="ECO:0000256" key="18">
    <source>
        <dbReference type="ARBA" id="ARBA00050435"/>
    </source>
</evidence>
<evidence type="ECO:0000256" key="14">
    <source>
        <dbReference type="ARBA" id="ARBA00024072"/>
    </source>
</evidence>
<dbReference type="PANTHER" id="PTHR42760">
    <property type="entry name" value="SHORT-CHAIN DEHYDROGENASES/REDUCTASES FAMILY MEMBER"/>
    <property type="match status" value="1"/>
</dbReference>
<evidence type="ECO:0000256" key="16">
    <source>
        <dbReference type="ARBA" id="ARBA00049069"/>
    </source>
</evidence>
<dbReference type="PRINTS" id="PR00081">
    <property type="entry name" value="GDHRDH"/>
</dbReference>
<evidence type="ECO:0000256" key="22">
    <source>
        <dbReference type="ARBA" id="ARBA00070911"/>
    </source>
</evidence>
<dbReference type="GO" id="GO:1990204">
    <property type="term" value="C:oxidoreductase complex"/>
    <property type="evidence" value="ECO:0007669"/>
    <property type="project" value="Ensembl"/>
</dbReference>
<name>A0A8C4YC36_9SAUR</name>
<evidence type="ECO:0000256" key="29">
    <source>
        <dbReference type="SAM" id="MobiDB-lite"/>
    </source>
</evidence>
<dbReference type="OrthoDB" id="294295at2759"/>
<evidence type="ECO:0000256" key="5">
    <source>
        <dbReference type="ARBA" id="ARBA00012456"/>
    </source>
</evidence>
<dbReference type="Pfam" id="PF00106">
    <property type="entry name" value="adh_short"/>
    <property type="match status" value="1"/>
</dbReference>
<evidence type="ECO:0000256" key="23">
    <source>
        <dbReference type="ARBA" id="ARBA00077835"/>
    </source>
</evidence>
<comment type="pathway">
    <text evidence="2">Lipid metabolism; fatty acid biosynthesis.</text>
</comment>
<organism evidence="31 32">
    <name type="scientific">Gopherus evgoodei</name>
    <name type="common">Goodes thornscrub tortoise</name>
    <dbReference type="NCBI Taxonomy" id="1825980"/>
    <lineage>
        <taxon>Eukaryota</taxon>
        <taxon>Metazoa</taxon>
        <taxon>Chordata</taxon>
        <taxon>Craniata</taxon>
        <taxon>Vertebrata</taxon>
        <taxon>Euteleostomi</taxon>
        <taxon>Archelosauria</taxon>
        <taxon>Testudinata</taxon>
        <taxon>Testudines</taxon>
        <taxon>Cryptodira</taxon>
        <taxon>Durocryptodira</taxon>
        <taxon>Testudinoidea</taxon>
        <taxon>Testudinidae</taxon>
        <taxon>Gopherus</taxon>
    </lineage>
</organism>
<comment type="pathway">
    <text evidence="15">Steroid biosynthesis; estrogen biosynthesis.</text>
</comment>
<feature type="domain" description="Ketoreductase" evidence="30">
    <location>
        <begin position="10"/>
        <end position="199"/>
    </location>
</feature>
<comment type="similarity">
    <text evidence="4 28">Belongs to the short-chain dehydrogenases/reductases (SDR) family.</text>
</comment>
<evidence type="ECO:0000256" key="7">
    <source>
        <dbReference type="ARBA" id="ARBA00022553"/>
    </source>
</evidence>
<protein>
    <recommendedName>
        <fullName evidence="22">(3R)-3-hydroxyacyl-CoA dehydrogenase</fullName>
        <ecNumber evidence="21">1.1.1.239</ecNumber>
        <ecNumber evidence="14">1.1.1.62</ecNumber>
        <ecNumber evidence="5">1.1.1.n12</ecNumber>
    </recommendedName>
    <alternativeName>
        <fullName evidence="24">17-beta-hydroxysteroid dehydrogenase 8</fullName>
    </alternativeName>
    <alternativeName>
        <fullName evidence="23">3-ketoacyl-[acyl-carrier-protein] reductase alpha subunit</fullName>
    </alternativeName>
    <alternativeName>
        <fullName evidence="26">3-oxoacyl-[acyl-carrier-protein] reductase</fullName>
    </alternativeName>
    <alternativeName>
        <fullName evidence="27">Estradiol 17-beta-dehydrogenase 8</fullName>
    </alternativeName>
    <alternativeName>
        <fullName evidence="25">Testosterone 17-beta-dehydrogenase 8</fullName>
    </alternativeName>
</protein>
<evidence type="ECO:0000256" key="3">
    <source>
        <dbReference type="ARBA" id="ARBA00005198"/>
    </source>
</evidence>
<dbReference type="InterPro" id="IPR036291">
    <property type="entry name" value="NAD(P)-bd_dom_sf"/>
</dbReference>
<dbReference type="FunFam" id="3.40.50.720:FF:000231">
    <property type="entry name" value="Estradiol 17-beta-dehydrogenase 8"/>
    <property type="match status" value="1"/>
</dbReference>
<dbReference type="SUPFAM" id="SSF51735">
    <property type="entry name" value="NAD(P)-binding Rossmann-fold domains"/>
    <property type="match status" value="1"/>
</dbReference>
<evidence type="ECO:0000256" key="26">
    <source>
        <dbReference type="ARBA" id="ARBA00083097"/>
    </source>
</evidence>
<evidence type="ECO:0000256" key="1">
    <source>
        <dbReference type="ARBA" id="ARBA00004305"/>
    </source>
</evidence>
<dbReference type="Gene3D" id="3.40.50.720">
    <property type="entry name" value="NAD(P)-binding Rossmann-like Domain"/>
    <property type="match status" value="1"/>
</dbReference>
<dbReference type="InterPro" id="IPR057326">
    <property type="entry name" value="KR_dom"/>
</dbReference>
<evidence type="ECO:0000256" key="12">
    <source>
        <dbReference type="ARBA" id="ARBA00023128"/>
    </source>
</evidence>
<gene>
    <name evidence="31" type="primary">HSD17B8</name>
</gene>
<dbReference type="GO" id="GO:0070404">
    <property type="term" value="F:NADH binding"/>
    <property type="evidence" value="ECO:0007669"/>
    <property type="project" value="Ensembl"/>
</dbReference>
<dbReference type="PRINTS" id="PR00080">
    <property type="entry name" value="SDRFAMILY"/>
</dbReference>
<keyword evidence="10" id="KW-0520">NAD</keyword>
<evidence type="ECO:0000256" key="13">
    <source>
        <dbReference type="ARBA" id="ARBA00023160"/>
    </source>
</evidence>
<dbReference type="GeneTree" id="ENSGT00940000160668"/>
<comment type="subunit">
    <text evidence="20">Heterotetramer with CBR4; contains two molecules of HSD17B8 and CBR4.</text>
</comment>
<evidence type="ECO:0000256" key="21">
    <source>
        <dbReference type="ARBA" id="ARBA00066822"/>
    </source>
</evidence>
<dbReference type="Proteomes" id="UP000694390">
    <property type="component" value="Unassembled WGS sequence"/>
</dbReference>
<dbReference type="EC" id="1.1.1.62" evidence="14"/>
<feature type="compositionally biased region" description="Pro residues" evidence="29">
    <location>
        <begin position="267"/>
        <end position="279"/>
    </location>
</feature>
<dbReference type="GO" id="GO:0106386">
    <property type="term" value="F:(3R)-3-hydroxyacyl-CoA dehydrogenase (NAD+) activity"/>
    <property type="evidence" value="ECO:0007669"/>
    <property type="project" value="Ensembl"/>
</dbReference>